<evidence type="ECO:0000313" key="2">
    <source>
        <dbReference type="WBParaSite" id="JU765_v2.g19499.t1"/>
    </source>
</evidence>
<accession>A0AC34QV05</accession>
<organism evidence="1 2">
    <name type="scientific">Panagrolaimus sp. JU765</name>
    <dbReference type="NCBI Taxonomy" id="591449"/>
    <lineage>
        <taxon>Eukaryota</taxon>
        <taxon>Metazoa</taxon>
        <taxon>Ecdysozoa</taxon>
        <taxon>Nematoda</taxon>
        <taxon>Chromadorea</taxon>
        <taxon>Rhabditida</taxon>
        <taxon>Tylenchina</taxon>
        <taxon>Panagrolaimomorpha</taxon>
        <taxon>Panagrolaimoidea</taxon>
        <taxon>Panagrolaimidae</taxon>
        <taxon>Panagrolaimus</taxon>
    </lineage>
</organism>
<name>A0AC34QV05_9BILA</name>
<dbReference type="Proteomes" id="UP000887576">
    <property type="component" value="Unplaced"/>
</dbReference>
<reference evidence="2" key="1">
    <citation type="submission" date="2022-11" db="UniProtKB">
        <authorList>
            <consortium name="WormBaseParasite"/>
        </authorList>
    </citation>
    <scope>IDENTIFICATION</scope>
</reference>
<evidence type="ECO:0000313" key="1">
    <source>
        <dbReference type="Proteomes" id="UP000887576"/>
    </source>
</evidence>
<dbReference type="WBParaSite" id="JU765_v2.g19499.t1">
    <property type="protein sequence ID" value="JU765_v2.g19499.t1"/>
    <property type="gene ID" value="JU765_v2.g19499"/>
</dbReference>
<sequence>MALLIKNGTVVNDDFMTKSDVLIVDGKIKAVEENLVVPKEISSQNGFRVIDATGRLVIPGGIDPHTHMQLPFMGQVAADDFHQGTLAALSGGTTMIIDFVIPPKNGSILEAYKQWRDWADSKVCCDYALSMAITTWNEQVSKDMELVVTPEYGWSLF</sequence>
<protein>
    <submittedName>
        <fullName evidence="2">Amidohydrolase 3 domain-containing protein</fullName>
    </submittedName>
</protein>
<proteinExistence type="predicted"/>